<comment type="subcellular location">
    <subcellularLocation>
        <location evidence="3">Cytoplasm</location>
    </subcellularLocation>
</comment>
<dbReference type="GO" id="GO:0006779">
    <property type="term" value="P:porphyrin-containing compound biosynthetic process"/>
    <property type="evidence" value="ECO:0007669"/>
    <property type="project" value="InterPro"/>
</dbReference>
<dbReference type="SFLD" id="SFLDS00029">
    <property type="entry name" value="Radical_SAM"/>
    <property type="match status" value="1"/>
</dbReference>
<dbReference type="InterPro" id="IPR034505">
    <property type="entry name" value="Coproporphyrinogen-III_oxidase"/>
</dbReference>
<comment type="caution">
    <text evidence="5">The sequence shown here is derived from an EMBL/GenBank/DDBJ whole genome shotgun (WGS) entry which is preliminary data.</text>
</comment>
<keyword evidence="3" id="KW-0408">Iron</keyword>
<dbReference type="PROSITE" id="PS51918">
    <property type="entry name" value="RADICAL_SAM"/>
    <property type="match status" value="1"/>
</dbReference>
<evidence type="ECO:0000313" key="6">
    <source>
        <dbReference type="Proteomes" id="UP001165143"/>
    </source>
</evidence>
<protein>
    <recommendedName>
        <fullName evidence="2 3">Heme chaperone HemW</fullName>
    </recommendedName>
</protein>
<comment type="function">
    <text evidence="3">Probably acts as a heme chaperone, transferring heme to an unknown acceptor. Binds one molecule of heme per monomer, possibly covalently. Binds 1 [4Fe-4S] cluster. The cluster is coordinated with 3 cysteines and an exchangeable S-adenosyl-L-methionine.</text>
</comment>
<dbReference type="SMART" id="SM00729">
    <property type="entry name" value="Elp3"/>
    <property type="match status" value="1"/>
</dbReference>
<dbReference type="GO" id="GO:0004109">
    <property type="term" value="F:coproporphyrinogen oxidase activity"/>
    <property type="evidence" value="ECO:0007669"/>
    <property type="project" value="InterPro"/>
</dbReference>
<reference evidence="5" key="1">
    <citation type="submission" date="2023-02" db="EMBL/GenBank/DDBJ databases">
        <title>Kitasatospora phosalacinea NBRC 14362.</title>
        <authorList>
            <person name="Ichikawa N."/>
            <person name="Sato H."/>
            <person name="Tonouchi N."/>
        </authorList>
    </citation>
    <scope>NUCLEOTIDE SEQUENCE</scope>
    <source>
        <strain evidence="5">NBRC 14362</strain>
    </source>
</reference>
<dbReference type="SFLD" id="SFLDF00562">
    <property type="entry name" value="HemN-like__clustered_with_heat"/>
    <property type="match status" value="1"/>
</dbReference>
<dbReference type="InterPro" id="IPR006638">
    <property type="entry name" value="Elp3/MiaA/NifB-like_rSAM"/>
</dbReference>
<dbReference type="SUPFAM" id="SSF102114">
    <property type="entry name" value="Radical SAM enzymes"/>
    <property type="match status" value="1"/>
</dbReference>
<keyword evidence="3" id="KW-0963">Cytoplasm</keyword>
<dbReference type="InterPro" id="IPR023404">
    <property type="entry name" value="rSAM_horseshoe"/>
</dbReference>
<dbReference type="NCBIfam" id="TIGR00539">
    <property type="entry name" value="hemN_rel"/>
    <property type="match status" value="1"/>
</dbReference>
<dbReference type="SFLD" id="SFLDG01065">
    <property type="entry name" value="anaerobic_coproporphyrinogen-I"/>
    <property type="match status" value="1"/>
</dbReference>
<evidence type="ECO:0000259" key="4">
    <source>
        <dbReference type="PROSITE" id="PS51918"/>
    </source>
</evidence>
<keyword evidence="3" id="KW-0004">4Fe-4S</keyword>
<keyword evidence="3" id="KW-0949">S-adenosyl-L-methionine</keyword>
<accession>A0A9W6PC91</accession>
<dbReference type="InterPro" id="IPR007197">
    <property type="entry name" value="rSAM"/>
</dbReference>
<keyword evidence="3" id="KW-0411">Iron-sulfur</keyword>
<keyword evidence="3" id="KW-0479">Metal-binding</keyword>
<dbReference type="CDD" id="cd01335">
    <property type="entry name" value="Radical_SAM"/>
    <property type="match status" value="1"/>
</dbReference>
<dbReference type="SFLD" id="SFLDG01082">
    <property type="entry name" value="B12-binding_domain_containing"/>
    <property type="match status" value="1"/>
</dbReference>
<evidence type="ECO:0000256" key="2">
    <source>
        <dbReference type="ARBA" id="ARBA00017228"/>
    </source>
</evidence>
<dbReference type="PANTHER" id="PTHR13932:SF5">
    <property type="entry name" value="RADICAL S-ADENOSYL METHIONINE DOMAIN-CONTAINING PROTEIN 1, MITOCHONDRIAL"/>
    <property type="match status" value="1"/>
</dbReference>
<dbReference type="Gene3D" id="3.80.30.20">
    <property type="entry name" value="tm_1862 like domain"/>
    <property type="match status" value="1"/>
</dbReference>
<dbReference type="InterPro" id="IPR004559">
    <property type="entry name" value="HemW-like"/>
</dbReference>
<evidence type="ECO:0000256" key="3">
    <source>
        <dbReference type="RuleBase" id="RU364116"/>
    </source>
</evidence>
<dbReference type="Proteomes" id="UP001165143">
    <property type="component" value="Unassembled WGS sequence"/>
</dbReference>
<keyword evidence="3" id="KW-0349">Heme</keyword>
<gene>
    <name evidence="5" type="ORF">Kpho01_11650</name>
</gene>
<proteinExistence type="inferred from homology"/>
<sequence>MPSALPDGEPVPSDGSLPAHALHGLGERPFGFYLHVPYCASRCGYCDFNTYTATELRSSGAVASQETYADNVVAEIRQARRVLGDTDLPVETVFLGGGTPTLLPARDLVRMLAALREEFGLAPGAEVTTEANPESVDPAYLAELREGGYNRISFGMQSARPHVLALLDRHHTPGRPEACVAEARAAGFEHVNLDLIYGTPGESDRDWQASLDAAIGAGPDHVSAYSLIVEDGTRLAARVKRGELPMIDDDVHADRYLMAETALAAAGYHWYEVSNWATTPEGRCRHNELYWTGADWWGAGPGAHSHVGGVRWWNAKHPAAYAQALAEGRTPALGREVLADEDRRVERILLELRLAEGCPLDLLTADGRAAADRALADGLLEPVPYAAGRAALTLRGRLLADGVVRDLVD</sequence>
<dbReference type="PANTHER" id="PTHR13932">
    <property type="entry name" value="COPROPORPHYRINIGEN III OXIDASE"/>
    <property type="match status" value="1"/>
</dbReference>
<dbReference type="InterPro" id="IPR058240">
    <property type="entry name" value="rSAM_sf"/>
</dbReference>
<dbReference type="Pfam" id="PF04055">
    <property type="entry name" value="Radical_SAM"/>
    <property type="match status" value="1"/>
</dbReference>
<dbReference type="GO" id="GO:0005737">
    <property type="term" value="C:cytoplasm"/>
    <property type="evidence" value="ECO:0007669"/>
    <property type="project" value="UniProtKB-SubCell"/>
</dbReference>
<organism evidence="5 6">
    <name type="scientific">Kitasatospora phosalacinea</name>
    <dbReference type="NCBI Taxonomy" id="2065"/>
    <lineage>
        <taxon>Bacteria</taxon>
        <taxon>Bacillati</taxon>
        <taxon>Actinomycetota</taxon>
        <taxon>Actinomycetes</taxon>
        <taxon>Kitasatosporales</taxon>
        <taxon>Streptomycetaceae</taxon>
        <taxon>Kitasatospora</taxon>
    </lineage>
</organism>
<evidence type="ECO:0000256" key="1">
    <source>
        <dbReference type="ARBA" id="ARBA00006100"/>
    </source>
</evidence>
<evidence type="ECO:0000313" key="5">
    <source>
        <dbReference type="EMBL" id="GLW53154.1"/>
    </source>
</evidence>
<keyword evidence="3" id="KW-0143">Chaperone</keyword>
<dbReference type="GO" id="GO:0051539">
    <property type="term" value="F:4 iron, 4 sulfur cluster binding"/>
    <property type="evidence" value="ECO:0007669"/>
    <property type="project" value="UniProtKB-UniRule"/>
</dbReference>
<dbReference type="RefSeq" id="WP_033250201.1">
    <property type="nucleotide sequence ID" value="NZ_BSRX01000005.1"/>
</dbReference>
<dbReference type="OrthoDB" id="9808022at2"/>
<name>A0A9W6PC91_9ACTN</name>
<feature type="domain" description="Radical SAM core" evidence="4">
    <location>
        <begin position="24"/>
        <end position="272"/>
    </location>
</feature>
<dbReference type="AlphaFoldDB" id="A0A9W6PC91"/>
<dbReference type="GO" id="GO:0046872">
    <property type="term" value="F:metal ion binding"/>
    <property type="evidence" value="ECO:0007669"/>
    <property type="project" value="UniProtKB-UniRule"/>
</dbReference>
<dbReference type="EMBL" id="BSRX01000005">
    <property type="protein sequence ID" value="GLW53154.1"/>
    <property type="molecule type" value="Genomic_DNA"/>
</dbReference>
<comment type="similarity">
    <text evidence="1">Belongs to the anaerobic coproporphyrinogen-III oxidase family. HemW subfamily.</text>
</comment>